<evidence type="ECO:0000313" key="1">
    <source>
        <dbReference type="EMBL" id="KPC52723.1"/>
    </source>
</evidence>
<dbReference type="PATRIC" id="fig|857265.3.peg.2634"/>
<evidence type="ECO:0000313" key="2">
    <source>
        <dbReference type="Proteomes" id="UP000037939"/>
    </source>
</evidence>
<dbReference type="EMBL" id="LAQT01000009">
    <property type="protein sequence ID" value="KPC52723.1"/>
    <property type="molecule type" value="Genomic_DNA"/>
</dbReference>
<dbReference type="Proteomes" id="UP000037939">
    <property type="component" value="Unassembled WGS sequence"/>
</dbReference>
<name>A0A0N0GNP4_9NEIS</name>
<protein>
    <submittedName>
        <fullName evidence="1">p-aminobenzoate N-oxygenase AurF</fullName>
    </submittedName>
</protein>
<dbReference type="GO" id="GO:0016491">
    <property type="term" value="F:oxidoreductase activity"/>
    <property type="evidence" value="ECO:0007669"/>
    <property type="project" value="InterPro"/>
</dbReference>
<dbReference type="STRING" id="857265.WG78_12785"/>
<accession>A0A0N0GNP4</accession>
<comment type="caution">
    <text evidence="1">The sequence shown here is derived from an EMBL/GenBank/DDBJ whole genome shotgun (WGS) entry which is preliminary data.</text>
</comment>
<dbReference type="InterPro" id="IPR009078">
    <property type="entry name" value="Ferritin-like_SF"/>
</dbReference>
<dbReference type="AlphaFoldDB" id="A0A0N0GNP4"/>
<dbReference type="Gene3D" id="1.10.620.20">
    <property type="entry name" value="Ribonucleotide Reductase, subunit A"/>
    <property type="match status" value="1"/>
</dbReference>
<sequence length="327" mass="37112">MSQPTSNNAASAVNHDLVRHLNRAWPKRATVCAVDRFQIEDEFDPARPDYPLSMVPFHDDPRFAQLDAATRSAILTWGWIGYNQRTVTAEESVVNPALSVIANQYLGEDDWHFREAMQQTLIDEHYHTLMHLRAIERARAERQIDYTLTLPRSVTYRRLQEVQQGLNEPWQRDLAAIAFAVVAEISVNAYLDTLAQDQSIQPQNRRVAELHNRDEYAHSKVLAEIGKVMFANMATERRAFFAQMLPVALHAFVAQDYSMWEAILLHLQVPDAAAIIADAQTRNRGGVIMRDYTGLHRLAADIGILDQMNFDFTGTLRPSAEAMTEAA</sequence>
<dbReference type="RefSeq" id="WP_053938194.1">
    <property type="nucleotide sequence ID" value="NZ_LAQT01000009.1"/>
</dbReference>
<dbReference type="OrthoDB" id="581579at2"/>
<dbReference type="Pfam" id="PF11583">
    <property type="entry name" value="AurF"/>
    <property type="match status" value="1"/>
</dbReference>
<dbReference type="SUPFAM" id="SSF47240">
    <property type="entry name" value="Ferritin-like"/>
    <property type="match status" value="1"/>
</dbReference>
<dbReference type="InterPro" id="IPR012348">
    <property type="entry name" value="RNR-like"/>
</dbReference>
<gene>
    <name evidence="1" type="ORF">WG78_12785</name>
</gene>
<keyword evidence="2" id="KW-1185">Reference proteome</keyword>
<proteinExistence type="predicted"/>
<organism evidence="1 2">
    <name type="scientific">Amantichitinum ursilacus</name>
    <dbReference type="NCBI Taxonomy" id="857265"/>
    <lineage>
        <taxon>Bacteria</taxon>
        <taxon>Pseudomonadati</taxon>
        <taxon>Pseudomonadota</taxon>
        <taxon>Betaproteobacteria</taxon>
        <taxon>Neisseriales</taxon>
        <taxon>Chitinibacteraceae</taxon>
        <taxon>Amantichitinum</taxon>
    </lineage>
</organism>
<reference evidence="1 2" key="1">
    <citation type="submission" date="2015-07" db="EMBL/GenBank/DDBJ databases">
        <title>Draft genome sequence of the Amantichitinum ursilacus IGB-41, a new chitin-degrading bacterium.</title>
        <authorList>
            <person name="Kirstahler P."/>
            <person name="Guenther M."/>
            <person name="Grumaz C."/>
            <person name="Rupp S."/>
            <person name="Zibek S."/>
            <person name="Sohn K."/>
        </authorList>
    </citation>
    <scope>NUCLEOTIDE SEQUENCE [LARGE SCALE GENOMIC DNA]</scope>
    <source>
        <strain evidence="1 2">IGB-41</strain>
    </source>
</reference>
<dbReference type="InterPro" id="IPR025859">
    <property type="entry name" value="AurF/CmlI"/>
</dbReference>